<evidence type="ECO:0000313" key="4">
    <source>
        <dbReference type="Proteomes" id="UP001365128"/>
    </source>
</evidence>
<sequence length="184" mass="21022">MSHRLDKLLAARKSMTFSPLNALLSASITTTTISHQTTKPPIIQTVRTGNKSARRNTSHTHPINQTIQSQPRIAPPVPPPANQQILRKKNRDPRSEMKSLLSLSFPTPALIHPSDIQNHSRKTRAARTFARPRPGRESLSPFVDGRFSFPITCFLFFFFFSWSLLSLPACLLHHHYHHHHHHRN</sequence>
<keyword evidence="4" id="KW-1185">Reference proteome</keyword>
<organism evidence="3 4">
    <name type="scientific">Phyllosticta citricarpa</name>
    <dbReference type="NCBI Taxonomy" id="55181"/>
    <lineage>
        <taxon>Eukaryota</taxon>
        <taxon>Fungi</taxon>
        <taxon>Dikarya</taxon>
        <taxon>Ascomycota</taxon>
        <taxon>Pezizomycotina</taxon>
        <taxon>Dothideomycetes</taxon>
        <taxon>Dothideomycetes incertae sedis</taxon>
        <taxon>Botryosphaeriales</taxon>
        <taxon>Phyllostictaceae</taxon>
        <taxon>Phyllosticta</taxon>
    </lineage>
</organism>
<evidence type="ECO:0000256" key="2">
    <source>
        <dbReference type="SAM" id="Phobius"/>
    </source>
</evidence>
<protein>
    <submittedName>
        <fullName evidence="3">Uncharacterized protein</fullName>
    </submittedName>
</protein>
<keyword evidence="2" id="KW-0472">Membrane</keyword>
<evidence type="ECO:0000313" key="3">
    <source>
        <dbReference type="EMBL" id="KAK7548687.1"/>
    </source>
</evidence>
<proteinExistence type="predicted"/>
<dbReference type="Proteomes" id="UP001365128">
    <property type="component" value="Unassembled WGS sequence"/>
</dbReference>
<evidence type="ECO:0000256" key="1">
    <source>
        <dbReference type="SAM" id="MobiDB-lite"/>
    </source>
</evidence>
<reference evidence="3 4" key="1">
    <citation type="submission" date="2024-04" db="EMBL/GenBank/DDBJ databases">
        <title>Phyllosticta paracitricarpa is synonymous to the EU quarantine fungus P. citricarpa based on phylogenomic analyses.</title>
        <authorList>
            <consortium name="Lawrence Berkeley National Laboratory"/>
            <person name="Van Ingen-Buijs V.A."/>
            <person name="Van Westerhoven A.C."/>
            <person name="Haridas S."/>
            <person name="Skiadas P."/>
            <person name="Martin F."/>
            <person name="Groenewald J.Z."/>
            <person name="Crous P.W."/>
            <person name="Seidl M.F."/>
        </authorList>
    </citation>
    <scope>NUCLEOTIDE SEQUENCE [LARGE SCALE GENOMIC DNA]</scope>
    <source>
        <strain evidence="3 4">CBS 122670</strain>
    </source>
</reference>
<name>A0ABR1MGB9_9PEZI</name>
<accession>A0ABR1MGB9</accession>
<gene>
    <name evidence="3" type="ORF">IWX46DRAFT_37227</name>
</gene>
<dbReference type="EMBL" id="JBBPDW010000010">
    <property type="protein sequence ID" value="KAK7548687.1"/>
    <property type="molecule type" value="Genomic_DNA"/>
</dbReference>
<feature type="transmembrane region" description="Helical" evidence="2">
    <location>
        <begin position="147"/>
        <end position="172"/>
    </location>
</feature>
<keyword evidence="2" id="KW-1133">Transmembrane helix</keyword>
<feature type="region of interest" description="Disordered" evidence="1">
    <location>
        <begin position="53"/>
        <end position="97"/>
    </location>
</feature>
<keyword evidence="2" id="KW-0812">Transmembrane</keyword>
<comment type="caution">
    <text evidence="3">The sequence shown here is derived from an EMBL/GenBank/DDBJ whole genome shotgun (WGS) entry which is preliminary data.</text>
</comment>